<organism evidence="8 9">
    <name type="scientific">Proteiniborus ethanoligenes</name>
    <dbReference type="NCBI Taxonomy" id="415015"/>
    <lineage>
        <taxon>Bacteria</taxon>
        <taxon>Bacillati</taxon>
        <taxon>Bacillota</taxon>
        <taxon>Clostridia</taxon>
        <taxon>Eubacteriales</taxon>
        <taxon>Proteiniborus</taxon>
    </lineage>
</organism>
<evidence type="ECO:0000259" key="7">
    <source>
        <dbReference type="SMART" id="SM00839"/>
    </source>
</evidence>
<evidence type="ECO:0000256" key="1">
    <source>
        <dbReference type="ARBA" id="ARBA00006382"/>
    </source>
</evidence>
<dbReference type="InterPro" id="IPR006097">
    <property type="entry name" value="Glu/Leu/Phe/Val/Trp_DH_dimer"/>
</dbReference>
<dbReference type="Pfam" id="PF02812">
    <property type="entry name" value="ELFV_dehydrog_N"/>
    <property type="match status" value="1"/>
</dbReference>
<gene>
    <name evidence="8" type="ORF">SAMN05660462_01411</name>
</gene>
<dbReference type="InterPro" id="IPR046346">
    <property type="entry name" value="Aminoacid_DH-like_N_sf"/>
</dbReference>
<evidence type="ECO:0000256" key="3">
    <source>
        <dbReference type="ARBA" id="ARBA00023027"/>
    </source>
</evidence>
<dbReference type="FunFam" id="3.40.50.10860:FF:000010">
    <property type="entry name" value="Leucine dehydrogenase"/>
    <property type="match status" value="1"/>
</dbReference>
<dbReference type="GO" id="GO:0000166">
    <property type="term" value="F:nucleotide binding"/>
    <property type="evidence" value="ECO:0007669"/>
    <property type="project" value="UniProtKB-KW"/>
</dbReference>
<dbReference type="OrthoDB" id="9803297at2"/>
<dbReference type="InterPro" id="IPR033524">
    <property type="entry name" value="Glu/Leu/Phe/Val_DH_AS"/>
</dbReference>
<dbReference type="InterPro" id="IPR006096">
    <property type="entry name" value="Glu/Leu/Phe/Val/Trp_DH_C"/>
</dbReference>
<evidence type="ECO:0000256" key="5">
    <source>
        <dbReference type="PIRSR" id="PIRSR000188-2"/>
    </source>
</evidence>
<reference evidence="8 9" key="1">
    <citation type="submission" date="2016-10" db="EMBL/GenBank/DDBJ databases">
        <authorList>
            <person name="de Groot N.N."/>
        </authorList>
    </citation>
    <scope>NUCLEOTIDE SEQUENCE [LARGE SCALE GENOMIC DNA]</scope>
    <source>
        <strain evidence="8 9">DSM 21650</strain>
    </source>
</reference>
<evidence type="ECO:0000313" key="9">
    <source>
        <dbReference type="Proteomes" id="UP000198625"/>
    </source>
</evidence>
<dbReference type="SUPFAM" id="SSF51735">
    <property type="entry name" value="NAD(P)-binding Rossmann-fold domains"/>
    <property type="match status" value="1"/>
</dbReference>
<feature type="active site" description="Proton donor/acceptor" evidence="4">
    <location>
        <position position="80"/>
    </location>
</feature>
<accession>A0A1H3P9L5</accession>
<dbReference type="InterPro" id="IPR036291">
    <property type="entry name" value="NAD(P)-bd_dom_sf"/>
</dbReference>
<dbReference type="SUPFAM" id="SSF53223">
    <property type="entry name" value="Aminoacid dehydrogenase-like, N-terminal domain"/>
    <property type="match status" value="1"/>
</dbReference>
<dbReference type="STRING" id="415015.SAMN05660462_01411"/>
<evidence type="ECO:0000256" key="4">
    <source>
        <dbReference type="PIRSR" id="PIRSR000188-1"/>
    </source>
</evidence>
<name>A0A1H3P9L5_9FIRM</name>
<evidence type="ECO:0000256" key="2">
    <source>
        <dbReference type="ARBA" id="ARBA00023002"/>
    </source>
</evidence>
<keyword evidence="5" id="KW-0547">Nucleotide-binding</keyword>
<keyword evidence="3 5" id="KW-0520">NAD</keyword>
<evidence type="ECO:0000313" key="8">
    <source>
        <dbReference type="EMBL" id="SDY97525.1"/>
    </source>
</evidence>
<keyword evidence="2 6" id="KW-0560">Oxidoreductase</keyword>
<keyword evidence="9" id="KW-1185">Reference proteome</keyword>
<dbReference type="PRINTS" id="PR00082">
    <property type="entry name" value="GLFDHDRGNASE"/>
</dbReference>
<dbReference type="RefSeq" id="WP_091729124.1">
    <property type="nucleotide sequence ID" value="NZ_FNQE01000013.1"/>
</dbReference>
<dbReference type="Gene3D" id="3.40.50.720">
    <property type="entry name" value="NAD(P)-binding Rossmann-like Domain"/>
    <property type="match status" value="1"/>
</dbReference>
<dbReference type="AlphaFoldDB" id="A0A1H3P9L5"/>
<dbReference type="Pfam" id="PF00208">
    <property type="entry name" value="ELFV_dehydrog"/>
    <property type="match status" value="1"/>
</dbReference>
<dbReference type="CDD" id="cd01075">
    <property type="entry name" value="NAD_bind_Leu_Phe_Val_DH"/>
    <property type="match status" value="1"/>
</dbReference>
<dbReference type="InterPro" id="IPR006095">
    <property type="entry name" value="Glu/Leu/Phe/Val/Trp_DH"/>
</dbReference>
<dbReference type="PANTHER" id="PTHR42722">
    <property type="entry name" value="LEUCINE DEHYDROGENASE"/>
    <property type="match status" value="1"/>
</dbReference>
<feature type="domain" description="Glutamate/phenylalanine/leucine/valine/L-tryptophan dehydrogenase C-terminal" evidence="7">
    <location>
        <begin position="141"/>
        <end position="348"/>
    </location>
</feature>
<dbReference type="GO" id="GO:0016639">
    <property type="term" value="F:oxidoreductase activity, acting on the CH-NH2 group of donors, NAD or NADP as acceptor"/>
    <property type="evidence" value="ECO:0007669"/>
    <property type="project" value="InterPro"/>
</dbReference>
<dbReference type="GO" id="GO:0006520">
    <property type="term" value="P:amino acid metabolic process"/>
    <property type="evidence" value="ECO:0007669"/>
    <property type="project" value="InterPro"/>
</dbReference>
<protein>
    <submittedName>
        <fullName evidence="8">Leucine dehydrogenase</fullName>
    </submittedName>
</protein>
<dbReference type="InterPro" id="IPR016211">
    <property type="entry name" value="Glu/Phe/Leu/Val/Trp_DH_bac/arc"/>
</dbReference>
<evidence type="ECO:0000256" key="6">
    <source>
        <dbReference type="RuleBase" id="RU004417"/>
    </source>
</evidence>
<dbReference type="PANTHER" id="PTHR42722:SF1">
    <property type="entry name" value="VALINE DEHYDROGENASE"/>
    <property type="match status" value="1"/>
</dbReference>
<dbReference type="EMBL" id="FNQE01000013">
    <property type="protein sequence ID" value="SDY97525.1"/>
    <property type="molecule type" value="Genomic_DNA"/>
</dbReference>
<dbReference type="Gene3D" id="3.40.50.10860">
    <property type="entry name" value="Leucine Dehydrogenase, chain A, domain 1"/>
    <property type="match status" value="1"/>
</dbReference>
<dbReference type="PROSITE" id="PS00074">
    <property type="entry name" value="GLFV_DEHYDROGENASE"/>
    <property type="match status" value="1"/>
</dbReference>
<proteinExistence type="inferred from homology"/>
<feature type="binding site" evidence="5">
    <location>
        <begin position="177"/>
        <end position="182"/>
    </location>
    <ligand>
        <name>NAD(+)</name>
        <dbReference type="ChEBI" id="CHEBI:57540"/>
    </ligand>
</feature>
<sequence>MKIFDYLEKYDYEQLVFCQDRNTGLKAIIGIHDTTLGPALGGTRFWNYESEEDAIIDVLRLARGMTYKSAAAGLNLGGGKAVIIGDPEKLKSEELLRTFGRYVEGLAGRYITAEDMNIGTQDVAYINDETDYVVGLEGKSGNPSPVTAFGVFRGILAAANEVFGSDDLTGKVVAVQGVGSVGYHVCKHLHESGAILYVTDIKKANIERVVNDFGATAVAPDEIHKIQCDIYAPCAMGAVINDFTVDQLKCKIVAGAANNQLAEEKHGDMLKEKGILYIPDYVINAGGVINVYEELQGYNRERAMNRAANIYNVVKKVIEISKRDNISTSKAADRMAEERIEKIGRTKTLYLNK</sequence>
<dbReference type="PIRSF" id="PIRSF000188">
    <property type="entry name" value="Phe_leu_dh"/>
    <property type="match status" value="1"/>
</dbReference>
<dbReference type="Proteomes" id="UP000198625">
    <property type="component" value="Unassembled WGS sequence"/>
</dbReference>
<comment type="similarity">
    <text evidence="1 6">Belongs to the Glu/Leu/Phe/Val dehydrogenases family.</text>
</comment>
<dbReference type="SMART" id="SM00839">
    <property type="entry name" value="ELFV_dehydrog"/>
    <property type="match status" value="1"/>
</dbReference>